<dbReference type="KEGG" id="pfp:PFL1_06483"/>
<reference evidence="2 3" key="1">
    <citation type="journal article" date="2013" name="Plant Cell">
        <title>The transition from a phytopathogenic smut ancestor to an anamorphic biocontrol agent deciphered by comparative whole-genome analysis.</title>
        <authorList>
            <person name="Lefebvre F."/>
            <person name="Joly D.L."/>
            <person name="Labbe C."/>
            <person name="Teichmann B."/>
            <person name="Linning R."/>
            <person name="Belzile F."/>
            <person name="Bakkeren G."/>
            <person name="Belanger R.R."/>
        </authorList>
    </citation>
    <scope>NUCLEOTIDE SEQUENCE [LARGE SCALE GENOMIC DNA]</scope>
    <source>
        <strain evidence="2 3">PF-1</strain>
    </source>
</reference>
<sequence>MADASMQSSKPQSSRGTNPNTDYKVHYLRCKDKFDRVTTEQAEFKANISRASKKQQKLRDEIIFLLDAIAAKQAQRAADAAAYHPPPPPAMPARDPRRLYASPTKAEPYETRPQAYGYDHGPSERQEYRAGSAQSPPAPGFGGTYKRPRPPSADFERPARYQDEADATHAEGDPARQRYDEAELPEPPALKRARNH</sequence>
<name>A0A061H2M3_9BASI</name>
<dbReference type="OrthoDB" id="2442602at2759"/>
<feature type="region of interest" description="Disordered" evidence="1">
    <location>
        <begin position="1"/>
        <end position="24"/>
    </location>
</feature>
<accession>A0A061H2M3</accession>
<feature type="compositionally biased region" description="Basic and acidic residues" evidence="1">
    <location>
        <begin position="154"/>
        <end position="181"/>
    </location>
</feature>
<dbReference type="AlphaFoldDB" id="A0A061H2M3"/>
<proteinExistence type="predicted"/>
<evidence type="ECO:0000256" key="1">
    <source>
        <dbReference type="SAM" id="MobiDB-lite"/>
    </source>
</evidence>
<protein>
    <submittedName>
        <fullName evidence="2">Uncharacterized protein</fullName>
    </submittedName>
</protein>
<organism evidence="2 3">
    <name type="scientific">Pseudozyma flocculosa PF-1</name>
    <dbReference type="NCBI Taxonomy" id="1277687"/>
    <lineage>
        <taxon>Eukaryota</taxon>
        <taxon>Fungi</taxon>
        <taxon>Dikarya</taxon>
        <taxon>Basidiomycota</taxon>
        <taxon>Ustilaginomycotina</taxon>
        <taxon>Ustilaginomycetes</taxon>
        <taxon>Ustilaginales</taxon>
        <taxon>Ustilaginaceae</taxon>
        <taxon>Pseudozyma</taxon>
    </lineage>
</organism>
<evidence type="ECO:0000313" key="2">
    <source>
        <dbReference type="EMBL" id="EPQ26030.1"/>
    </source>
</evidence>
<feature type="compositionally biased region" description="Polar residues" evidence="1">
    <location>
        <begin position="1"/>
        <end position="21"/>
    </location>
</feature>
<dbReference type="RefSeq" id="XP_007882215.1">
    <property type="nucleotide sequence ID" value="XM_007884024.1"/>
</dbReference>
<evidence type="ECO:0000313" key="3">
    <source>
        <dbReference type="Proteomes" id="UP000053664"/>
    </source>
</evidence>
<dbReference type="HOGENOM" id="CLU_1390789_0_0_1"/>
<dbReference type="GeneID" id="19320559"/>
<gene>
    <name evidence="2" type="ORF">PFL1_06483</name>
</gene>
<dbReference type="EMBL" id="KE361648">
    <property type="protein sequence ID" value="EPQ26030.1"/>
    <property type="molecule type" value="Genomic_DNA"/>
</dbReference>
<dbReference type="eggNOG" id="ENOG502RE96">
    <property type="taxonomic scope" value="Eukaryota"/>
</dbReference>
<feature type="region of interest" description="Disordered" evidence="1">
    <location>
        <begin position="75"/>
        <end position="196"/>
    </location>
</feature>
<dbReference type="Proteomes" id="UP000053664">
    <property type="component" value="Unassembled WGS sequence"/>
</dbReference>